<dbReference type="AlphaFoldDB" id="A0A7I4BJ64"/>
<reference evidence="2 3" key="2">
    <citation type="journal article" date="2018" name="Plant J.">
        <title>The Physcomitrella patens chromosome-scale assembly reveals moss genome structure and evolution.</title>
        <authorList>
            <person name="Lang D."/>
            <person name="Ullrich K.K."/>
            <person name="Murat F."/>
            <person name="Fuchs J."/>
            <person name="Jenkins J."/>
            <person name="Haas F.B."/>
            <person name="Piednoel M."/>
            <person name="Gundlach H."/>
            <person name="Van Bel M."/>
            <person name="Meyberg R."/>
            <person name="Vives C."/>
            <person name="Morata J."/>
            <person name="Symeonidi A."/>
            <person name="Hiss M."/>
            <person name="Muchero W."/>
            <person name="Kamisugi Y."/>
            <person name="Saleh O."/>
            <person name="Blanc G."/>
            <person name="Decker E.L."/>
            <person name="van Gessel N."/>
            <person name="Grimwood J."/>
            <person name="Hayes R.D."/>
            <person name="Graham S.W."/>
            <person name="Gunter L.E."/>
            <person name="McDaniel S.F."/>
            <person name="Hoernstein S.N.W."/>
            <person name="Larsson A."/>
            <person name="Li F.W."/>
            <person name="Perroud P.F."/>
            <person name="Phillips J."/>
            <person name="Ranjan P."/>
            <person name="Rokshar D.S."/>
            <person name="Rothfels C.J."/>
            <person name="Schneider L."/>
            <person name="Shu S."/>
            <person name="Stevenson D.W."/>
            <person name="Thummler F."/>
            <person name="Tillich M."/>
            <person name="Villarreal Aguilar J.C."/>
            <person name="Widiez T."/>
            <person name="Wong G.K."/>
            <person name="Wymore A."/>
            <person name="Zhang Y."/>
            <person name="Zimmer A.D."/>
            <person name="Quatrano R.S."/>
            <person name="Mayer K.F.X."/>
            <person name="Goodstein D."/>
            <person name="Casacuberta J.M."/>
            <person name="Vandepoele K."/>
            <person name="Reski R."/>
            <person name="Cuming A.C."/>
            <person name="Tuskan G.A."/>
            <person name="Maumus F."/>
            <person name="Salse J."/>
            <person name="Schmutz J."/>
            <person name="Rensing S.A."/>
        </authorList>
    </citation>
    <scope>NUCLEOTIDE SEQUENCE [LARGE SCALE GENOMIC DNA]</scope>
    <source>
        <strain evidence="2 3">cv. Gransden 2004</strain>
    </source>
</reference>
<feature type="compositionally biased region" description="Basic residues" evidence="1">
    <location>
        <begin position="49"/>
        <end position="64"/>
    </location>
</feature>
<dbReference type="InParanoid" id="A0A7I4BJ64"/>
<reference evidence="2 3" key="1">
    <citation type="journal article" date="2008" name="Science">
        <title>The Physcomitrella genome reveals evolutionary insights into the conquest of land by plants.</title>
        <authorList>
            <person name="Rensing S."/>
            <person name="Lang D."/>
            <person name="Zimmer A."/>
            <person name="Terry A."/>
            <person name="Salamov A."/>
            <person name="Shapiro H."/>
            <person name="Nishiyama T."/>
            <person name="Perroud P.-F."/>
            <person name="Lindquist E."/>
            <person name="Kamisugi Y."/>
            <person name="Tanahashi T."/>
            <person name="Sakakibara K."/>
            <person name="Fujita T."/>
            <person name="Oishi K."/>
            <person name="Shin-I T."/>
            <person name="Kuroki Y."/>
            <person name="Toyoda A."/>
            <person name="Suzuki Y."/>
            <person name="Hashimoto A."/>
            <person name="Yamaguchi K."/>
            <person name="Sugano A."/>
            <person name="Kohara Y."/>
            <person name="Fujiyama A."/>
            <person name="Anterola A."/>
            <person name="Aoki S."/>
            <person name="Ashton N."/>
            <person name="Barbazuk W.B."/>
            <person name="Barker E."/>
            <person name="Bennetzen J."/>
            <person name="Bezanilla M."/>
            <person name="Blankenship R."/>
            <person name="Cho S.H."/>
            <person name="Dutcher S."/>
            <person name="Estelle M."/>
            <person name="Fawcett J.A."/>
            <person name="Gundlach H."/>
            <person name="Hanada K."/>
            <person name="Heyl A."/>
            <person name="Hicks K.A."/>
            <person name="Hugh J."/>
            <person name="Lohr M."/>
            <person name="Mayer K."/>
            <person name="Melkozernov A."/>
            <person name="Murata T."/>
            <person name="Nelson D."/>
            <person name="Pils B."/>
            <person name="Prigge M."/>
            <person name="Reiss B."/>
            <person name="Renner T."/>
            <person name="Rombauts S."/>
            <person name="Rushton P."/>
            <person name="Sanderfoot A."/>
            <person name="Schween G."/>
            <person name="Shiu S.-H."/>
            <person name="Stueber K."/>
            <person name="Theodoulou F.L."/>
            <person name="Tu H."/>
            <person name="Van de Peer Y."/>
            <person name="Verrier P.J."/>
            <person name="Waters E."/>
            <person name="Wood A."/>
            <person name="Yang L."/>
            <person name="Cove D."/>
            <person name="Cuming A."/>
            <person name="Hasebe M."/>
            <person name="Lucas S."/>
            <person name="Mishler D.B."/>
            <person name="Reski R."/>
            <person name="Grigoriev I."/>
            <person name="Quatrano R.S."/>
            <person name="Boore J.L."/>
        </authorList>
    </citation>
    <scope>NUCLEOTIDE SEQUENCE [LARGE SCALE GENOMIC DNA]</scope>
    <source>
        <strain evidence="2 3">cv. Gransden 2004</strain>
    </source>
</reference>
<dbReference type="EnsemblPlants" id="Pp3c18_2140V3.3">
    <property type="protein sequence ID" value="Pp3c18_2140V3.3"/>
    <property type="gene ID" value="Pp3c18_2140"/>
</dbReference>
<evidence type="ECO:0000256" key="1">
    <source>
        <dbReference type="SAM" id="MobiDB-lite"/>
    </source>
</evidence>
<accession>A0A7I4BJ64</accession>
<proteinExistence type="predicted"/>
<name>A0A7I4BJ64_PHYPA</name>
<keyword evidence="3" id="KW-1185">Reference proteome</keyword>
<dbReference type="EMBL" id="ABEU02000018">
    <property type="status" value="NOT_ANNOTATED_CDS"/>
    <property type="molecule type" value="Genomic_DNA"/>
</dbReference>
<reference evidence="2" key="3">
    <citation type="submission" date="2020-12" db="UniProtKB">
        <authorList>
            <consortium name="EnsemblPlants"/>
        </authorList>
    </citation>
    <scope>IDENTIFICATION</scope>
</reference>
<evidence type="ECO:0000313" key="3">
    <source>
        <dbReference type="Proteomes" id="UP000006727"/>
    </source>
</evidence>
<organism evidence="2 3">
    <name type="scientific">Physcomitrium patens</name>
    <name type="common">Spreading-leaved earth moss</name>
    <name type="synonym">Physcomitrella patens</name>
    <dbReference type="NCBI Taxonomy" id="3218"/>
    <lineage>
        <taxon>Eukaryota</taxon>
        <taxon>Viridiplantae</taxon>
        <taxon>Streptophyta</taxon>
        <taxon>Embryophyta</taxon>
        <taxon>Bryophyta</taxon>
        <taxon>Bryophytina</taxon>
        <taxon>Bryopsida</taxon>
        <taxon>Funariidae</taxon>
        <taxon>Funariales</taxon>
        <taxon>Funariaceae</taxon>
        <taxon>Physcomitrium</taxon>
    </lineage>
</organism>
<dbReference type="Proteomes" id="UP000006727">
    <property type="component" value="Chromosome 18"/>
</dbReference>
<sequence>MEVEEGGRWWEGSEDGREHSLRRSEIFHHHCHFQDYRTIITNNSSSSRSSRRRSRRRRRRGRRRGRRIITIHHTSFSYRRGVTQIIVAPSIVYNPHPSPIPPPSSPPVSVLLHCRCGIRGLSKPARIGVGKKGPGLLRSKFVLWRVQRIRLSGRKLDVLG</sequence>
<gene>
    <name evidence="2" type="primary">LOC112295301</name>
</gene>
<dbReference type="Gramene" id="Pp3c18_2140V3.3">
    <property type="protein sequence ID" value="Pp3c18_2140V3.3"/>
    <property type="gene ID" value="Pp3c18_2140"/>
</dbReference>
<protein>
    <submittedName>
        <fullName evidence="2">Uncharacterized protein</fullName>
    </submittedName>
</protein>
<evidence type="ECO:0000313" key="2">
    <source>
        <dbReference type="EnsemblPlants" id="Pp3c18_2140V3.3"/>
    </source>
</evidence>
<feature type="region of interest" description="Disordered" evidence="1">
    <location>
        <begin position="40"/>
        <end position="64"/>
    </location>
</feature>